<evidence type="ECO:0000313" key="3">
    <source>
        <dbReference type="Proteomes" id="UP000699865"/>
    </source>
</evidence>
<dbReference type="EMBL" id="JAFMOU010000072">
    <property type="protein sequence ID" value="MBU9837332.1"/>
    <property type="molecule type" value="Genomic_DNA"/>
</dbReference>
<evidence type="ECO:0000313" key="2">
    <source>
        <dbReference type="EMBL" id="MBU9837332.1"/>
    </source>
</evidence>
<sequence length="271" mass="31262">MSNSEGKKKNPEWLDKLNSFYIKLNVCQKNYLNTIIFLGLMLMWFIPFGFNNSKYLLLIFIFFWSSAIIYDFVSIYNKIYSSLLGKAFLLLCFSLCTNFSVAISGLVINDITGVAPTNFPHTMVLLSIAIIPFLTILVMGVIYLILILSAPLLIMYYFIFDDDFKRIIMPGYVTANKIFLYKTTRAIQTVSFACYFGFLYGFSHLIINDYNHFITTQTTKFIYTFEMYSKFPCQINSGMKIAFIGDGNVLTAKKENSRTYFKVMECNTFGK</sequence>
<reference evidence="2 3" key="1">
    <citation type="submission" date="2021-03" db="EMBL/GenBank/DDBJ databases">
        <title>Five novel Rahnella species.</title>
        <authorList>
            <person name="Brady C."/>
            <person name="Asselin J."/>
            <person name="Beer S."/>
            <person name="Bruberg M.B."/>
            <person name="Crampton B."/>
            <person name="Venter S."/>
            <person name="Arnold D."/>
            <person name="Denman S."/>
        </authorList>
    </citation>
    <scope>NUCLEOTIDE SEQUENCE [LARGE SCALE GENOMIC DNA]</scope>
    <source>
        <strain evidence="2 3">L72c</strain>
    </source>
</reference>
<keyword evidence="3" id="KW-1185">Reference proteome</keyword>
<comment type="caution">
    <text evidence="2">The sequence shown here is derived from an EMBL/GenBank/DDBJ whole genome shotgun (WGS) entry which is preliminary data.</text>
</comment>
<proteinExistence type="predicted"/>
<dbReference type="RefSeq" id="WP_217139175.1">
    <property type="nucleotide sequence ID" value="NZ_JAFMOU010000072.1"/>
</dbReference>
<accession>A0ABS6L7E6</accession>
<keyword evidence="1" id="KW-0472">Membrane</keyword>
<feature type="transmembrane region" description="Helical" evidence="1">
    <location>
        <begin position="56"/>
        <end position="76"/>
    </location>
</feature>
<protein>
    <submittedName>
        <fullName evidence="2">Uncharacterized protein</fullName>
    </submittedName>
</protein>
<organism evidence="2 3">
    <name type="scientific">Rahnella perminowiae</name>
    <dbReference type="NCBI Taxonomy" id="2816244"/>
    <lineage>
        <taxon>Bacteria</taxon>
        <taxon>Pseudomonadati</taxon>
        <taxon>Pseudomonadota</taxon>
        <taxon>Gammaproteobacteria</taxon>
        <taxon>Enterobacterales</taxon>
        <taxon>Yersiniaceae</taxon>
        <taxon>Rahnella</taxon>
    </lineage>
</organism>
<keyword evidence="1" id="KW-0812">Transmembrane</keyword>
<dbReference type="Proteomes" id="UP000699865">
    <property type="component" value="Unassembled WGS sequence"/>
</dbReference>
<keyword evidence="1" id="KW-1133">Transmembrane helix</keyword>
<feature type="transmembrane region" description="Helical" evidence="1">
    <location>
        <begin position="88"/>
        <end position="108"/>
    </location>
</feature>
<name>A0ABS6L7E6_9GAMM</name>
<evidence type="ECO:0000256" key="1">
    <source>
        <dbReference type="SAM" id="Phobius"/>
    </source>
</evidence>
<gene>
    <name evidence="2" type="ORF">J1786_21255</name>
</gene>
<feature type="transmembrane region" description="Helical" evidence="1">
    <location>
        <begin position="128"/>
        <end position="159"/>
    </location>
</feature>
<feature type="transmembrane region" description="Helical" evidence="1">
    <location>
        <begin position="31"/>
        <end position="50"/>
    </location>
</feature>